<evidence type="ECO:0000313" key="6">
    <source>
        <dbReference type="Proteomes" id="UP000269221"/>
    </source>
</evidence>
<evidence type="ECO:0000256" key="1">
    <source>
        <dbReference type="ARBA" id="ARBA00010879"/>
    </source>
</evidence>
<dbReference type="Gene3D" id="3.10.10.10">
    <property type="entry name" value="HIV Type 1 Reverse Transcriptase, subunit A, domain 1"/>
    <property type="match status" value="1"/>
</dbReference>
<dbReference type="SUPFAM" id="SSF56672">
    <property type="entry name" value="DNA/RNA polymerases"/>
    <property type="match status" value="1"/>
</dbReference>
<name>A0A3M0L820_HIRRU</name>
<dbReference type="InterPro" id="IPR000477">
    <property type="entry name" value="RT_dom"/>
</dbReference>
<sequence>MEPRLGRLESDKESEVGGVLASGGKGSKDATLDVPGSGDWIDFEVLERVQRRATNLVKRLEHKTEEWLRELEVFSLKKRRPSGDLIALYNYLKGSLFSQAISEETTSRNQNDRYLGETKEVAKLREGWHLASFLLYEGFSWRAQRYQKNWSAKRGLGQGLAPLLSRHLEGKEAVVAVGRFCHHCGVLSSGAFKSEWSSAHKSAFFSIPLAAECRPQFAFAWRGMQYTWNQLPQGWKHSPTICHGLIQTAQEKGEAPEHLQYINDIIVWGNTAMEVFEKGEKIIQILLKASFTIKKSKVKRPA</sequence>
<keyword evidence="6" id="KW-1185">Reference proteome</keyword>
<protein>
    <recommendedName>
        <fullName evidence="2">ribonuclease H</fullName>
        <ecNumber evidence="2">3.1.26.4</ecNumber>
    </recommendedName>
</protein>
<dbReference type="Gene3D" id="3.30.70.270">
    <property type="match status" value="1"/>
</dbReference>
<dbReference type="PANTHER" id="PTHR33064:SF29">
    <property type="entry name" value="PEPTIDASE A2 DOMAIN-CONTAINING PROTEIN-RELATED"/>
    <property type="match status" value="1"/>
</dbReference>
<feature type="domain" description="Reverse transcriptase" evidence="4">
    <location>
        <begin position="201"/>
        <end position="299"/>
    </location>
</feature>
<dbReference type="AlphaFoldDB" id="A0A3M0L820"/>
<dbReference type="EC" id="3.1.26.4" evidence="2"/>
<proteinExistence type="inferred from homology"/>
<evidence type="ECO:0000256" key="3">
    <source>
        <dbReference type="SAM" id="MobiDB-lite"/>
    </source>
</evidence>
<dbReference type="Proteomes" id="UP000269221">
    <property type="component" value="Unassembled WGS sequence"/>
</dbReference>
<dbReference type="InterPro" id="IPR043128">
    <property type="entry name" value="Rev_trsase/Diguanyl_cyclase"/>
</dbReference>
<feature type="compositionally biased region" description="Basic and acidic residues" evidence="3">
    <location>
        <begin position="1"/>
        <end position="15"/>
    </location>
</feature>
<dbReference type="GO" id="GO:0004523">
    <property type="term" value="F:RNA-DNA hybrid ribonuclease activity"/>
    <property type="evidence" value="ECO:0007669"/>
    <property type="project" value="UniProtKB-EC"/>
</dbReference>
<dbReference type="Pfam" id="PF00078">
    <property type="entry name" value="RVT_1"/>
    <property type="match status" value="1"/>
</dbReference>
<feature type="region of interest" description="Disordered" evidence="3">
    <location>
        <begin position="1"/>
        <end position="31"/>
    </location>
</feature>
<comment type="caution">
    <text evidence="5">The sequence shown here is derived from an EMBL/GenBank/DDBJ whole genome shotgun (WGS) entry which is preliminary data.</text>
</comment>
<reference evidence="5 6" key="1">
    <citation type="submission" date="2018-07" db="EMBL/GenBank/DDBJ databases">
        <title>A high quality draft genome assembly of the barn swallow (H. rustica rustica).</title>
        <authorList>
            <person name="Formenti G."/>
            <person name="Chiara M."/>
            <person name="Poveda L."/>
            <person name="Francoijs K.-J."/>
            <person name="Bonisoli-Alquati A."/>
            <person name="Canova L."/>
            <person name="Gianfranceschi L."/>
            <person name="Horner D.S."/>
            <person name="Saino N."/>
        </authorList>
    </citation>
    <scope>NUCLEOTIDE SEQUENCE [LARGE SCALE GENOMIC DNA]</scope>
    <source>
        <strain evidence="5">Chelidonia</strain>
        <tissue evidence="5">Blood</tissue>
    </source>
</reference>
<dbReference type="OrthoDB" id="9950135at2759"/>
<accession>A0A3M0L820</accession>
<evidence type="ECO:0000313" key="5">
    <source>
        <dbReference type="EMBL" id="RMC21732.1"/>
    </source>
</evidence>
<dbReference type="InterPro" id="IPR051320">
    <property type="entry name" value="Viral_Replic_Matur_Polypro"/>
</dbReference>
<dbReference type="EMBL" id="QRBI01000093">
    <property type="protein sequence ID" value="RMC21732.1"/>
    <property type="molecule type" value="Genomic_DNA"/>
</dbReference>
<evidence type="ECO:0000259" key="4">
    <source>
        <dbReference type="Pfam" id="PF00078"/>
    </source>
</evidence>
<gene>
    <name evidence="5" type="ORF">DUI87_02601</name>
</gene>
<dbReference type="PANTHER" id="PTHR33064">
    <property type="entry name" value="POL PROTEIN"/>
    <property type="match status" value="1"/>
</dbReference>
<comment type="similarity">
    <text evidence="1">Belongs to the beta type-B retroviral polymerase family. HERV class-II K(HML-2) pol subfamily.</text>
</comment>
<evidence type="ECO:0000256" key="2">
    <source>
        <dbReference type="ARBA" id="ARBA00012180"/>
    </source>
</evidence>
<organism evidence="5 6">
    <name type="scientific">Hirundo rustica rustica</name>
    <dbReference type="NCBI Taxonomy" id="333673"/>
    <lineage>
        <taxon>Eukaryota</taxon>
        <taxon>Metazoa</taxon>
        <taxon>Chordata</taxon>
        <taxon>Craniata</taxon>
        <taxon>Vertebrata</taxon>
        <taxon>Euteleostomi</taxon>
        <taxon>Archelosauria</taxon>
        <taxon>Archosauria</taxon>
        <taxon>Dinosauria</taxon>
        <taxon>Saurischia</taxon>
        <taxon>Theropoda</taxon>
        <taxon>Coelurosauria</taxon>
        <taxon>Aves</taxon>
        <taxon>Neognathae</taxon>
        <taxon>Neoaves</taxon>
        <taxon>Telluraves</taxon>
        <taxon>Australaves</taxon>
        <taxon>Passeriformes</taxon>
        <taxon>Sylvioidea</taxon>
        <taxon>Hirundinidae</taxon>
        <taxon>Hirundo</taxon>
    </lineage>
</organism>
<dbReference type="InterPro" id="IPR043502">
    <property type="entry name" value="DNA/RNA_pol_sf"/>
</dbReference>